<protein>
    <recommendedName>
        <fullName evidence="3">histidine kinase</fullName>
        <ecNumber evidence="3">2.7.13.3</ecNumber>
    </recommendedName>
</protein>
<feature type="compositionally biased region" description="Basic and acidic residues" evidence="12">
    <location>
        <begin position="765"/>
        <end position="780"/>
    </location>
</feature>
<dbReference type="Gene3D" id="3.30.565.10">
    <property type="entry name" value="Histidine kinase-like ATPase, C-terminal domain"/>
    <property type="match status" value="1"/>
</dbReference>
<dbReference type="InterPro" id="IPR005467">
    <property type="entry name" value="His_kinase_dom"/>
</dbReference>
<dbReference type="InterPro" id="IPR036890">
    <property type="entry name" value="HATPase_C_sf"/>
</dbReference>
<dbReference type="PROSITE" id="PS50109">
    <property type="entry name" value="HIS_KIN"/>
    <property type="match status" value="1"/>
</dbReference>
<comment type="catalytic activity">
    <reaction evidence="1">
        <text>ATP + protein L-histidine = ADP + protein N-phospho-L-histidine.</text>
        <dbReference type="EC" id="2.7.13.3"/>
    </reaction>
</comment>
<dbReference type="GO" id="GO:0000160">
    <property type="term" value="P:phosphorelay signal transduction system"/>
    <property type="evidence" value="ECO:0007669"/>
    <property type="project" value="UniProtKB-KW"/>
</dbReference>
<evidence type="ECO:0000256" key="4">
    <source>
        <dbReference type="ARBA" id="ARBA00022553"/>
    </source>
</evidence>
<dbReference type="SMART" id="SM00304">
    <property type="entry name" value="HAMP"/>
    <property type="match status" value="1"/>
</dbReference>
<dbReference type="Proteomes" id="UP000199494">
    <property type="component" value="Unassembled WGS sequence"/>
</dbReference>
<evidence type="ECO:0000256" key="10">
    <source>
        <dbReference type="ARBA" id="ARBA00022989"/>
    </source>
</evidence>
<dbReference type="GO" id="GO:0016020">
    <property type="term" value="C:membrane"/>
    <property type="evidence" value="ECO:0007669"/>
    <property type="project" value="UniProtKB-SubCell"/>
</dbReference>
<evidence type="ECO:0000256" key="6">
    <source>
        <dbReference type="ARBA" id="ARBA00022692"/>
    </source>
</evidence>
<dbReference type="GO" id="GO:0004673">
    <property type="term" value="F:protein histidine kinase activity"/>
    <property type="evidence" value="ECO:0007669"/>
    <property type="project" value="UniProtKB-EC"/>
</dbReference>
<keyword evidence="6" id="KW-0812">Transmembrane</keyword>
<evidence type="ECO:0000256" key="3">
    <source>
        <dbReference type="ARBA" id="ARBA00012438"/>
    </source>
</evidence>
<dbReference type="EC" id="2.7.13.3" evidence="3"/>
<dbReference type="GO" id="GO:0005524">
    <property type="term" value="F:ATP binding"/>
    <property type="evidence" value="ECO:0007669"/>
    <property type="project" value="UniProtKB-KW"/>
</dbReference>
<evidence type="ECO:0000256" key="7">
    <source>
        <dbReference type="ARBA" id="ARBA00022741"/>
    </source>
</evidence>
<reference evidence="13 14" key="1">
    <citation type="submission" date="2016-10" db="EMBL/GenBank/DDBJ databases">
        <authorList>
            <person name="de Groot N.N."/>
        </authorList>
    </citation>
    <scope>NUCLEOTIDE SEQUENCE [LARGE SCALE GENOMIC DNA]</scope>
    <source>
        <strain evidence="13 14">CGMCC 4.5506</strain>
    </source>
</reference>
<dbReference type="CDD" id="cd06225">
    <property type="entry name" value="HAMP"/>
    <property type="match status" value="1"/>
</dbReference>
<keyword evidence="11" id="KW-0902">Two-component regulatory system</keyword>
<dbReference type="EMBL" id="FMZE01000008">
    <property type="protein sequence ID" value="SDD40178.1"/>
    <property type="molecule type" value="Genomic_DNA"/>
</dbReference>
<evidence type="ECO:0000256" key="11">
    <source>
        <dbReference type="ARBA" id="ARBA00023012"/>
    </source>
</evidence>
<dbReference type="SUPFAM" id="SSF55874">
    <property type="entry name" value="ATPase domain of HSP90 chaperone/DNA topoisomerase II/histidine kinase"/>
    <property type="match status" value="1"/>
</dbReference>
<evidence type="ECO:0000313" key="13">
    <source>
        <dbReference type="EMBL" id="SDD40178.1"/>
    </source>
</evidence>
<organism evidence="13 14">
    <name type="scientific">Prauserella marina</name>
    <dbReference type="NCBI Taxonomy" id="530584"/>
    <lineage>
        <taxon>Bacteria</taxon>
        <taxon>Bacillati</taxon>
        <taxon>Actinomycetota</taxon>
        <taxon>Actinomycetes</taxon>
        <taxon>Pseudonocardiales</taxon>
        <taxon>Pseudonocardiaceae</taxon>
        <taxon>Prauserella</taxon>
    </lineage>
</organism>
<accession>A0A1G6UFK5</accession>
<dbReference type="AlphaFoldDB" id="A0A1G6UFK5"/>
<dbReference type="Gene3D" id="6.10.340.10">
    <property type="match status" value="1"/>
</dbReference>
<evidence type="ECO:0000256" key="8">
    <source>
        <dbReference type="ARBA" id="ARBA00022777"/>
    </source>
</evidence>
<proteinExistence type="predicted"/>
<keyword evidence="10" id="KW-0472">Membrane</keyword>
<name>A0A1G6UFK5_9PSEU</name>
<evidence type="ECO:0000313" key="14">
    <source>
        <dbReference type="Proteomes" id="UP000199494"/>
    </source>
</evidence>
<dbReference type="InterPro" id="IPR003660">
    <property type="entry name" value="HAMP_dom"/>
</dbReference>
<dbReference type="SMART" id="SM00387">
    <property type="entry name" value="HATPase_c"/>
    <property type="match status" value="1"/>
</dbReference>
<dbReference type="Pfam" id="PF02518">
    <property type="entry name" value="HATPase_c"/>
    <property type="match status" value="1"/>
</dbReference>
<dbReference type="InterPro" id="IPR003594">
    <property type="entry name" value="HATPase_dom"/>
</dbReference>
<keyword evidence="10" id="KW-1133">Transmembrane helix</keyword>
<evidence type="ECO:0000256" key="5">
    <source>
        <dbReference type="ARBA" id="ARBA00022679"/>
    </source>
</evidence>
<gene>
    <name evidence="13" type="ORF">SAMN05421630_10848</name>
</gene>
<dbReference type="RefSeq" id="WP_091807610.1">
    <property type="nucleotide sequence ID" value="NZ_CP016353.1"/>
</dbReference>
<keyword evidence="8 13" id="KW-0418">Kinase</keyword>
<dbReference type="PANTHER" id="PTHR44936:SF9">
    <property type="entry name" value="SENSOR PROTEIN CREC"/>
    <property type="match status" value="1"/>
</dbReference>
<sequence>MEEVSTRRRKVDARWHPRRWNLRAKIAVVLLLPVLVALILGGLRVRAELAEASKLSSVRDQLSVLRTVVELAGLVDAELVAAVAPTDSATTRERASAVDVKALDLQRDVAVADLGQQAERDLNTALGWLGGLRTNDGGSDRLDMIEAYRATAFGLSETPSGIIAVAGSSDLDGIAGTVRAVMQLRSSLAVTEALLRRAGTDPVEGPALALASRAAAEQEVISGQIDRGLPENELRQFAEVAGFSGSRQDILHNALVANRLTEPGALLPDLGDELATLNTLLANRIDELSTKVGEWTNQARSEALRDTALVIAALLGAFAVALLVARSLIGPVRRLHAAALDVAHRQLPETIGLVRSGGKVPDPRSARVDVDEDEEIGQLARAFDDMHRQAVRLAGEQAELRTQVSEMFTTLSRRSQSLVELQLSVIEELEAEERDPQRLAELFRLDHLATRLRRNGENLQVLAGGSPARRNTGPVSSAELLRGATSEVKDYRRVMLVNAPNGSVRSQAAADIVHVLAELLENAIRFSPPQERVVLTADRGAENGLLIEVVDNGLGMAPEDLAAANGRLAAGDAVSPETTRRMGLFVVGRLAALHGVTVRLRSTNARKDRPGVTASVHVPGDLIIADGTVRQGAPRPVNGVAVRGVVGDRNQLSGTSTAMRLGRVRPVARPGRTPIFDGVVSNWFADAPGERVAEPSEAARPSAELPQSAVTAAGLPTRKPGAQLSPGAALPRRRTPAQPASFRDPAAVRSNLARHYQGMQAARRQAAEEPAPNREGKADP</sequence>
<evidence type="ECO:0000256" key="12">
    <source>
        <dbReference type="SAM" id="MobiDB-lite"/>
    </source>
</evidence>
<keyword evidence="4" id="KW-0597">Phosphoprotein</keyword>
<keyword evidence="7" id="KW-0547">Nucleotide-binding</keyword>
<keyword evidence="9" id="KW-0067">ATP-binding</keyword>
<dbReference type="Pfam" id="PF00672">
    <property type="entry name" value="HAMP"/>
    <property type="match status" value="1"/>
</dbReference>
<keyword evidence="14" id="KW-1185">Reference proteome</keyword>
<dbReference type="InterPro" id="IPR050980">
    <property type="entry name" value="2C_sensor_his_kinase"/>
</dbReference>
<comment type="subcellular location">
    <subcellularLocation>
        <location evidence="2">Membrane</location>
    </subcellularLocation>
</comment>
<dbReference type="PROSITE" id="PS50885">
    <property type="entry name" value="HAMP"/>
    <property type="match status" value="1"/>
</dbReference>
<evidence type="ECO:0000256" key="2">
    <source>
        <dbReference type="ARBA" id="ARBA00004370"/>
    </source>
</evidence>
<evidence type="ECO:0000256" key="1">
    <source>
        <dbReference type="ARBA" id="ARBA00000085"/>
    </source>
</evidence>
<keyword evidence="5" id="KW-0808">Transferase</keyword>
<feature type="region of interest" description="Disordered" evidence="12">
    <location>
        <begin position="712"/>
        <end position="780"/>
    </location>
</feature>
<dbReference type="OrthoDB" id="3502710at2"/>
<dbReference type="PANTHER" id="PTHR44936">
    <property type="entry name" value="SENSOR PROTEIN CREC"/>
    <property type="match status" value="1"/>
</dbReference>
<dbReference type="STRING" id="530584.SAMN05421630_10848"/>
<evidence type="ECO:0000256" key="9">
    <source>
        <dbReference type="ARBA" id="ARBA00022840"/>
    </source>
</evidence>